<comment type="caution">
    <text evidence="2">The sequence shown here is derived from an EMBL/GenBank/DDBJ whole genome shotgun (WGS) entry which is preliminary data.</text>
</comment>
<dbReference type="Proteomes" id="UP000287527">
    <property type="component" value="Unassembled WGS sequence"/>
</dbReference>
<dbReference type="RefSeq" id="WP_128389015.1">
    <property type="nucleotide sequence ID" value="NZ_SBII01000003.1"/>
</dbReference>
<protein>
    <submittedName>
        <fullName evidence="2">Uncharacterized protein</fullName>
    </submittedName>
</protein>
<dbReference type="AlphaFoldDB" id="A0A3S3RKD9"/>
<organism evidence="2 3">
    <name type="scientific">Flavobacterium cerinum</name>
    <dbReference type="NCBI Taxonomy" id="2502784"/>
    <lineage>
        <taxon>Bacteria</taxon>
        <taxon>Pseudomonadati</taxon>
        <taxon>Bacteroidota</taxon>
        <taxon>Flavobacteriia</taxon>
        <taxon>Flavobacteriales</taxon>
        <taxon>Flavobacteriaceae</taxon>
        <taxon>Flavobacterium</taxon>
    </lineage>
</organism>
<dbReference type="EMBL" id="SBII01000003">
    <property type="protein sequence ID" value="RWX01478.1"/>
    <property type="molecule type" value="Genomic_DNA"/>
</dbReference>
<name>A0A3S3RKD9_9FLAO</name>
<keyword evidence="3" id="KW-1185">Reference proteome</keyword>
<feature type="chain" id="PRO_5018578932" evidence="1">
    <location>
        <begin position="19"/>
        <end position="189"/>
    </location>
</feature>
<evidence type="ECO:0000313" key="3">
    <source>
        <dbReference type="Proteomes" id="UP000287527"/>
    </source>
</evidence>
<evidence type="ECO:0000256" key="1">
    <source>
        <dbReference type="SAM" id="SignalP"/>
    </source>
</evidence>
<gene>
    <name evidence="2" type="ORF">EPI11_05845</name>
</gene>
<evidence type="ECO:0000313" key="2">
    <source>
        <dbReference type="EMBL" id="RWX01478.1"/>
    </source>
</evidence>
<keyword evidence="1" id="KW-0732">Signal</keyword>
<feature type="signal peptide" evidence="1">
    <location>
        <begin position="1"/>
        <end position="18"/>
    </location>
</feature>
<sequence>MKKLFLSLLLGLSFIANAQEDCQYTIVTTEENKEIKSTKEYLMHEKVFGNTSQFMFFSLSNNDGVPLLNFQMLAKSKEFPKSYCLDKTSKIYIQLLNGTIITLISALDEQCSSLIYDNTEKNNIRILTGTFLFTKGSLEELEKYPISFIRVKYVNESVDYPMKKELQSESMSKKYFPESYFMNFLKCIQ</sequence>
<proteinExistence type="predicted"/>
<reference evidence="2 3" key="1">
    <citation type="submission" date="2019-01" db="EMBL/GenBank/DDBJ databases">
        <title>Flavobacterium sp. nov.,isolated from freshwater.</title>
        <authorList>
            <person name="Zhang R."/>
            <person name="Du Z.-J."/>
        </authorList>
    </citation>
    <scope>NUCLEOTIDE SEQUENCE [LARGE SCALE GENOMIC DNA]</scope>
    <source>
        <strain evidence="2 3">1E403</strain>
    </source>
</reference>
<dbReference type="OrthoDB" id="1372254at2"/>
<accession>A0A3S3RKD9</accession>